<evidence type="ECO:0000313" key="3">
    <source>
        <dbReference type="Proteomes" id="UP000036987"/>
    </source>
</evidence>
<dbReference type="SUPFAM" id="SSF81383">
    <property type="entry name" value="F-box domain"/>
    <property type="match status" value="1"/>
</dbReference>
<gene>
    <name evidence="2" type="ORF">ZOSMA_2G00790</name>
</gene>
<comment type="caution">
    <text evidence="2">The sequence shown here is derived from an EMBL/GenBank/DDBJ whole genome shotgun (WGS) entry which is preliminary data.</text>
</comment>
<dbReference type="InterPro" id="IPR032675">
    <property type="entry name" value="LRR_dom_sf"/>
</dbReference>
<protein>
    <submittedName>
        <fullName evidence="2">F-box/LRR-repeat protein</fullName>
    </submittedName>
</protein>
<dbReference type="STRING" id="29655.A0A0K9PCV3"/>
<evidence type="ECO:0000259" key="1">
    <source>
        <dbReference type="SMART" id="SM00256"/>
    </source>
</evidence>
<dbReference type="OrthoDB" id="1891924at2759"/>
<dbReference type="Gene3D" id="3.80.10.10">
    <property type="entry name" value="Ribonuclease Inhibitor"/>
    <property type="match status" value="1"/>
</dbReference>
<evidence type="ECO:0000313" key="2">
    <source>
        <dbReference type="EMBL" id="KMZ66067.1"/>
    </source>
</evidence>
<dbReference type="InterPro" id="IPR036047">
    <property type="entry name" value="F-box-like_dom_sf"/>
</dbReference>
<proteinExistence type="predicted"/>
<dbReference type="EMBL" id="LFYR01000981">
    <property type="protein sequence ID" value="KMZ66067.1"/>
    <property type="molecule type" value="Genomic_DNA"/>
</dbReference>
<dbReference type="AlphaFoldDB" id="A0A0K9PCV3"/>
<keyword evidence="3" id="KW-1185">Reference proteome</keyword>
<dbReference type="PANTHER" id="PTHR31639">
    <property type="entry name" value="F-BOX PROTEIN-LIKE"/>
    <property type="match status" value="1"/>
</dbReference>
<dbReference type="OMA" id="ACPMIES"/>
<dbReference type="PANTHER" id="PTHR31639:SF256">
    <property type="entry name" value="OS07G0242900 PROTEIN"/>
    <property type="match status" value="1"/>
</dbReference>
<dbReference type="SMART" id="SM00256">
    <property type="entry name" value="FBOX"/>
    <property type="match status" value="1"/>
</dbReference>
<dbReference type="Proteomes" id="UP000036987">
    <property type="component" value="Unassembled WGS sequence"/>
</dbReference>
<sequence length="431" mass="48810">MENLPIEVVGNILSQLGSARDVMVASATCKKWRDACTRHLRVLSFDSSDWAGYRALTIDSCTCLEIIITQTIFQTSSLQSLSIIMDGISDEFLAAPVIAWLMYTRETLRSLIYTVPTTPTFNILEKLGRQKLEVLELAHNSIIGVEPSYQRFPSLVSLSLSNVSISALDLNLLLTACPKIEDLVLVRLDIHMSDTHATLELCSPTLKSILIQTTSSLDKFILEADTLETFHLKDSSLEQFELIGKGTLKNIIIDDVSFIHLDIGETDNLEIVDLSRFTLPWPKFHQLISRSSKLRKLRLWGMVFDDEDEIVNLETVAMCFPKLKHFALSCDMRDGLLHYGLQGSAQLENVTVLELGWVVIGEHFCHWVEGVLDRCPNVKKLVVHGFVFDIKTQEECQMLANFTSDIVRLMRRYMHLDVQFKYTNEISGLSH</sequence>
<dbReference type="SUPFAM" id="SSF52047">
    <property type="entry name" value="RNI-like"/>
    <property type="match status" value="1"/>
</dbReference>
<dbReference type="InterPro" id="IPR001810">
    <property type="entry name" value="F-box_dom"/>
</dbReference>
<dbReference type="Pfam" id="PF12937">
    <property type="entry name" value="F-box-like"/>
    <property type="match status" value="1"/>
</dbReference>
<dbReference type="Pfam" id="PF24758">
    <property type="entry name" value="LRR_At5g56370"/>
    <property type="match status" value="1"/>
</dbReference>
<organism evidence="2 3">
    <name type="scientific">Zostera marina</name>
    <name type="common">Eelgrass</name>
    <dbReference type="NCBI Taxonomy" id="29655"/>
    <lineage>
        <taxon>Eukaryota</taxon>
        <taxon>Viridiplantae</taxon>
        <taxon>Streptophyta</taxon>
        <taxon>Embryophyta</taxon>
        <taxon>Tracheophyta</taxon>
        <taxon>Spermatophyta</taxon>
        <taxon>Magnoliopsida</taxon>
        <taxon>Liliopsida</taxon>
        <taxon>Zosteraceae</taxon>
        <taxon>Zostera</taxon>
    </lineage>
</organism>
<accession>A0A0K9PCV3</accession>
<dbReference type="Gene3D" id="1.20.1280.50">
    <property type="match status" value="1"/>
</dbReference>
<name>A0A0K9PCV3_ZOSMR</name>
<dbReference type="InterPro" id="IPR055411">
    <property type="entry name" value="LRR_FXL15/At3g58940/PEG3-like"/>
</dbReference>
<feature type="domain" description="F-box" evidence="1">
    <location>
        <begin position="4"/>
        <end position="47"/>
    </location>
</feature>
<reference evidence="3" key="1">
    <citation type="journal article" date="2016" name="Nature">
        <title>The genome of the seagrass Zostera marina reveals angiosperm adaptation to the sea.</title>
        <authorList>
            <person name="Olsen J.L."/>
            <person name="Rouze P."/>
            <person name="Verhelst B."/>
            <person name="Lin Y.-C."/>
            <person name="Bayer T."/>
            <person name="Collen J."/>
            <person name="Dattolo E."/>
            <person name="De Paoli E."/>
            <person name="Dittami S."/>
            <person name="Maumus F."/>
            <person name="Michel G."/>
            <person name="Kersting A."/>
            <person name="Lauritano C."/>
            <person name="Lohaus R."/>
            <person name="Toepel M."/>
            <person name="Tonon T."/>
            <person name="Vanneste K."/>
            <person name="Amirebrahimi M."/>
            <person name="Brakel J."/>
            <person name="Bostroem C."/>
            <person name="Chovatia M."/>
            <person name="Grimwood J."/>
            <person name="Jenkins J.W."/>
            <person name="Jueterbock A."/>
            <person name="Mraz A."/>
            <person name="Stam W.T."/>
            <person name="Tice H."/>
            <person name="Bornberg-Bauer E."/>
            <person name="Green P.J."/>
            <person name="Pearson G.A."/>
            <person name="Procaccini G."/>
            <person name="Duarte C.M."/>
            <person name="Schmutz J."/>
            <person name="Reusch T.B.H."/>
            <person name="Van de Peer Y."/>
        </authorList>
    </citation>
    <scope>NUCLEOTIDE SEQUENCE [LARGE SCALE GENOMIC DNA]</scope>
    <source>
        <strain evidence="3">cv. Finnish</strain>
    </source>
</reference>